<evidence type="ECO:0000313" key="2">
    <source>
        <dbReference type="Proteomes" id="UP001164743"/>
    </source>
</evidence>
<name>A0ABY7C8M9_9BASI</name>
<accession>A0ABY7C8M9</accession>
<reference evidence="1" key="1">
    <citation type="submission" date="2022-10" db="EMBL/GenBank/DDBJ databases">
        <title>Puccinia triticina Genome sequencing and assembly.</title>
        <authorList>
            <person name="Li C."/>
        </authorList>
    </citation>
    <scope>NUCLEOTIDE SEQUENCE</scope>
    <source>
        <strain evidence="1">Pt15</strain>
    </source>
</reference>
<dbReference type="RefSeq" id="XP_053017064.1">
    <property type="nucleotide sequence ID" value="XM_053165921.1"/>
</dbReference>
<evidence type="ECO:0000313" key="1">
    <source>
        <dbReference type="EMBL" id="WAQ81509.1"/>
    </source>
</evidence>
<protein>
    <submittedName>
        <fullName evidence="1">Uncharacterized protein</fullName>
    </submittedName>
</protein>
<dbReference type="GeneID" id="77806816"/>
<sequence>MSLYLVLHVSEDSKGAAKPLNNHRGKRVHQRDYSFPFKYLKTKTETGDEEAYDEILKTNSEIQLALGTLGKPPSQIRPKALKPLTADFQSASPHKRVAVLAVFYQLFMCRDHRLNPHVYKEFWNLRQYLTEREDFLFSKPHHLAVAMTTRSNLDESVRVAKAGLGWVVGKERSGFVGKDRT</sequence>
<dbReference type="Proteomes" id="UP001164743">
    <property type="component" value="Chromosome 1A"/>
</dbReference>
<dbReference type="EMBL" id="CP110421">
    <property type="protein sequence ID" value="WAQ81509.1"/>
    <property type="molecule type" value="Genomic_DNA"/>
</dbReference>
<organism evidence="1 2">
    <name type="scientific">Puccinia triticina</name>
    <dbReference type="NCBI Taxonomy" id="208348"/>
    <lineage>
        <taxon>Eukaryota</taxon>
        <taxon>Fungi</taxon>
        <taxon>Dikarya</taxon>
        <taxon>Basidiomycota</taxon>
        <taxon>Pucciniomycotina</taxon>
        <taxon>Pucciniomycetes</taxon>
        <taxon>Pucciniales</taxon>
        <taxon>Pucciniaceae</taxon>
        <taxon>Puccinia</taxon>
    </lineage>
</organism>
<proteinExistence type="predicted"/>
<gene>
    <name evidence="1" type="ORF">PtA15_1A851</name>
</gene>
<keyword evidence="2" id="KW-1185">Reference proteome</keyword>